<organism evidence="1 2">
    <name type="scientific">[Actinomadura] parvosata subsp. kistnae</name>
    <dbReference type="NCBI Taxonomy" id="1909395"/>
    <lineage>
        <taxon>Bacteria</taxon>
        <taxon>Bacillati</taxon>
        <taxon>Actinomycetota</taxon>
        <taxon>Actinomycetes</taxon>
        <taxon>Streptosporangiales</taxon>
        <taxon>Streptosporangiaceae</taxon>
        <taxon>Nonomuraea</taxon>
    </lineage>
</organism>
<protein>
    <submittedName>
        <fullName evidence="1">Uncharacterized protein</fullName>
    </submittedName>
</protein>
<evidence type="ECO:0000313" key="1">
    <source>
        <dbReference type="EMBL" id="AQZ64443.1"/>
    </source>
</evidence>
<sequence>MGPWVLSWPPLWGSFVWPGGLWSVSFAVGDVVGATGVVLGAGVGEGLVAGLVVGVVAGLEGRIVPEGVMAPAGLVLVRTGVGVAGAERRVFGVVVRRRRAVGGRVVGSWEEGGAVADAEGASSPPGRLTASSRVPLNVPPIRTAAQASVKVPPRAATIISTRLRRPFWSASTAVPLVRCAPLTGQHRRDSGSPTWPMWRFVRTTVINSDCHQPGHREVSTCAAARASRGSARARRPGHGGVSTCVAVRV</sequence>
<name>A0A1V0A2M6_9ACTN</name>
<dbReference type="EMBL" id="CP017717">
    <property type="protein sequence ID" value="AQZ64443.1"/>
    <property type="molecule type" value="Genomic_DNA"/>
</dbReference>
<dbReference type="Proteomes" id="UP000190797">
    <property type="component" value="Chromosome"/>
</dbReference>
<dbReference type="KEGG" id="noa:BKM31_25945"/>
<keyword evidence="2" id="KW-1185">Reference proteome</keyword>
<evidence type="ECO:0000313" key="2">
    <source>
        <dbReference type="Proteomes" id="UP000190797"/>
    </source>
</evidence>
<proteinExistence type="predicted"/>
<accession>A0A1V0A2M6</accession>
<dbReference type="AlphaFoldDB" id="A0A1V0A2M6"/>
<gene>
    <name evidence="1" type="ORF">BKM31_25945</name>
</gene>
<reference evidence="2" key="1">
    <citation type="journal article" date="2017" name="Med. Chem. Commun.">
        <title>Nonomuraea sp. ATCC 55076 harbours the largest actinomycete chromosome to date and the kistamicin biosynthetic gene cluster.</title>
        <authorList>
            <person name="Nazari B."/>
            <person name="Forneris C.C."/>
            <person name="Gibson M.I."/>
            <person name="Moon K."/>
            <person name="Schramma K.R."/>
            <person name="Seyedsayamdost M.R."/>
        </authorList>
    </citation>
    <scope>NUCLEOTIDE SEQUENCE [LARGE SCALE GENOMIC DNA]</scope>
    <source>
        <strain evidence="2">ATCC 55076</strain>
    </source>
</reference>